<protein>
    <submittedName>
        <fullName evidence="1">Uncharacterized protein</fullName>
    </submittedName>
</protein>
<evidence type="ECO:0000313" key="2">
    <source>
        <dbReference type="Proteomes" id="UP001596289"/>
    </source>
</evidence>
<dbReference type="RefSeq" id="WP_225418853.1">
    <property type="nucleotide sequence ID" value="NZ_JBHSSL010000036.1"/>
</dbReference>
<dbReference type="EMBL" id="JBHSSL010000036">
    <property type="protein sequence ID" value="MFC6170268.1"/>
    <property type="molecule type" value="Genomic_DNA"/>
</dbReference>
<dbReference type="Proteomes" id="UP001596289">
    <property type="component" value="Unassembled WGS sequence"/>
</dbReference>
<sequence length="60" mass="7074">MVFIITKDGRHCDIYCHQVEPTEHFTLELIDNALVLPDEVVIQQHANQQFMRLPSEYAEF</sequence>
<organism evidence="1 2">
    <name type="scientific">Loigolactobacillus jiayinensis</name>
    <dbReference type="NCBI Taxonomy" id="2486016"/>
    <lineage>
        <taxon>Bacteria</taxon>
        <taxon>Bacillati</taxon>
        <taxon>Bacillota</taxon>
        <taxon>Bacilli</taxon>
        <taxon>Lactobacillales</taxon>
        <taxon>Lactobacillaceae</taxon>
        <taxon>Loigolactobacillus</taxon>
    </lineage>
</organism>
<proteinExistence type="predicted"/>
<comment type="caution">
    <text evidence="1">The sequence shown here is derived from an EMBL/GenBank/DDBJ whole genome shotgun (WGS) entry which is preliminary data.</text>
</comment>
<keyword evidence="2" id="KW-1185">Reference proteome</keyword>
<reference evidence="2" key="1">
    <citation type="journal article" date="2019" name="Int. J. Syst. Evol. Microbiol.">
        <title>The Global Catalogue of Microorganisms (GCM) 10K type strain sequencing project: providing services to taxonomists for standard genome sequencing and annotation.</title>
        <authorList>
            <consortium name="The Broad Institute Genomics Platform"/>
            <consortium name="The Broad Institute Genome Sequencing Center for Infectious Disease"/>
            <person name="Wu L."/>
            <person name="Ma J."/>
        </authorList>
    </citation>
    <scope>NUCLEOTIDE SEQUENCE [LARGE SCALE GENOMIC DNA]</scope>
    <source>
        <strain evidence="2">CCM 8904</strain>
    </source>
</reference>
<name>A0ABW1REV6_9LACO</name>
<accession>A0ABW1REV6</accession>
<evidence type="ECO:0000313" key="1">
    <source>
        <dbReference type="EMBL" id="MFC6170268.1"/>
    </source>
</evidence>
<gene>
    <name evidence="1" type="ORF">ACFQGP_06705</name>
</gene>